<evidence type="ECO:0000259" key="7">
    <source>
        <dbReference type="Pfam" id="PF00082"/>
    </source>
</evidence>
<sequence length="415" mass="43909">MAKVLVYLSNRPEFLYRQDCTVLETYCFGDGVEAAAYVDVPDDADLLDDARVVGVEEPMTVEPLYEPAFVSEEPDDVATIEDVRRLHRVPAGEGTGAGVTVVVMDSGIDASHPVFDDVTIREVDVTGDGSGDAVGHGTAVAGQVALLAPEADIVSLRIFGGEGQTATNVVLRAYEWLHANVGRYDVVNMSWGGRRRSPNLDRVHDALVEKGVRDVVAAGNTGERSGSPATADRAFSVGACTVDGRMAEFSSYNPEGDNPDVTAIGKDNRLAQATGTALGTDLPGRWVKASGTSFASPEVAGMVAKLLSLCGETPPVTVMRAFEASARDIPDQPRDGAGLADYRGALEAVRSGSLEVGEGSEEGEEGDRAVVARLGGRTLAVFDGEAIPEGEYAVEYDDADRGWSVRFLPVERADR</sequence>
<keyword evidence="4 5" id="KW-0720">Serine protease</keyword>
<dbReference type="InterPro" id="IPR050131">
    <property type="entry name" value="Peptidase_S8_subtilisin-like"/>
</dbReference>
<dbReference type="InterPro" id="IPR015500">
    <property type="entry name" value="Peptidase_S8_subtilisin-rel"/>
</dbReference>
<evidence type="ECO:0000256" key="3">
    <source>
        <dbReference type="ARBA" id="ARBA00022801"/>
    </source>
</evidence>
<dbReference type="GO" id="GO:0006508">
    <property type="term" value="P:proteolysis"/>
    <property type="evidence" value="ECO:0007669"/>
    <property type="project" value="UniProtKB-KW"/>
</dbReference>
<dbReference type="PANTHER" id="PTHR43806">
    <property type="entry name" value="PEPTIDASE S8"/>
    <property type="match status" value="1"/>
</dbReference>
<evidence type="ECO:0000256" key="6">
    <source>
        <dbReference type="RuleBase" id="RU003355"/>
    </source>
</evidence>
<evidence type="ECO:0000256" key="2">
    <source>
        <dbReference type="ARBA" id="ARBA00022670"/>
    </source>
</evidence>
<evidence type="ECO:0000313" key="8">
    <source>
        <dbReference type="EMBL" id="MFC7315193.1"/>
    </source>
</evidence>
<dbReference type="Gene3D" id="3.40.50.200">
    <property type="entry name" value="Peptidase S8/S53 domain"/>
    <property type="match status" value="1"/>
</dbReference>
<gene>
    <name evidence="8" type="ORF">ACFQPE_00070</name>
</gene>
<feature type="active site" description="Charge relay system" evidence="5">
    <location>
        <position position="136"/>
    </location>
</feature>
<comment type="similarity">
    <text evidence="1 5 6">Belongs to the peptidase S8 family.</text>
</comment>
<dbReference type="InterPro" id="IPR023828">
    <property type="entry name" value="Peptidase_S8_Ser-AS"/>
</dbReference>
<dbReference type="PROSITE" id="PS00136">
    <property type="entry name" value="SUBTILASE_ASP"/>
    <property type="match status" value="1"/>
</dbReference>
<dbReference type="InterPro" id="IPR036852">
    <property type="entry name" value="Peptidase_S8/S53_dom_sf"/>
</dbReference>
<keyword evidence="9" id="KW-1185">Reference proteome</keyword>
<dbReference type="GO" id="GO:0004252">
    <property type="term" value="F:serine-type endopeptidase activity"/>
    <property type="evidence" value="ECO:0007669"/>
    <property type="project" value="UniProtKB-UniRule"/>
</dbReference>
<keyword evidence="3 5" id="KW-0378">Hydrolase</keyword>
<evidence type="ECO:0000313" key="9">
    <source>
        <dbReference type="Proteomes" id="UP001596547"/>
    </source>
</evidence>
<dbReference type="SUPFAM" id="SSF52743">
    <property type="entry name" value="Subtilisin-like"/>
    <property type="match status" value="1"/>
</dbReference>
<dbReference type="Proteomes" id="UP001596547">
    <property type="component" value="Unassembled WGS sequence"/>
</dbReference>
<feature type="active site" description="Charge relay system" evidence="5">
    <location>
        <position position="293"/>
    </location>
</feature>
<feature type="domain" description="Peptidase S8/S53" evidence="7">
    <location>
        <begin position="96"/>
        <end position="327"/>
    </location>
</feature>
<dbReference type="EMBL" id="JBHTBF010000001">
    <property type="protein sequence ID" value="MFC7315193.1"/>
    <property type="molecule type" value="Genomic_DNA"/>
</dbReference>
<keyword evidence="2 5" id="KW-0645">Protease</keyword>
<evidence type="ECO:0000256" key="4">
    <source>
        <dbReference type="ARBA" id="ARBA00022825"/>
    </source>
</evidence>
<name>A0ABD6A5D5_9EURY</name>
<organism evidence="8 9">
    <name type="scientific">Halomarina halobia</name>
    <dbReference type="NCBI Taxonomy" id="3033386"/>
    <lineage>
        <taxon>Archaea</taxon>
        <taxon>Methanobacteriati</taxon>
        <taxon>Methanobacteriota</taxon>
        <taxon>Stenosarchaea group</taxon>
        <taxon>Halobacteria</taxon>
        <taxon>Halobacteriales</taxon>
        <taxon>Natronomonadaceae</taxon>
        <taxon>Halomarina</taxon>
    </lineage>
</organism>
<dbReference type="AlphaFoldDB" id="A0ABD6A5D5"/>
<dbReference type="PROSITE" id="PS51892">
    <property type="entry name" value="SUBTILASE"/>
    <property type="match status" value="1"/>
</dbReference>
<accession>A0ABD6A5D5</accession>
<evidence type="ECO:0000256" key="5">
    <source>
        <dbReference type="PROSITE-ProRule" id="PRU01240"/>
    </source>
</evidence>
<dbReference type="GeneID" id="79314152"/>
<dbReference type="PRINTS" id="PR00723">
    <property type="entry name" value="SUBTILISIN"/>
</dbReference>
<reference evidence="8 9" key="1">
    <citation type="journal article" date="2019" name="Int. J. Syst. Evol. Microbiol.">
        <title>The Global Catalogue of Microorganisms (GCM) 10K type strain sequencing project: providing services to taxonomists for standard genome sequencing and annotation.</title>
        <authorList>
            <consortium name="The Broad Institute Genomics Platform"/>
            <consortium name="The Broad Institute Genome Sequencing Center for Infectious Disease"/>
            <person name="Wu L."/>
            <person name="Ma J."/>
        </authorList>
    </citation>
    <scope>NUCLEOTIDE SEQUENCE [LARGE SCALE GENOMIC DNA]</scope>
    <source>
        <strain evidence="8 9">PSR21</strain>
    </source>
</reference>
<evidence type="ECO:0000256" key="1">
    <source>
        <dbReference type="ARBA" id="ARBA00011073"/>
    </source>
</evidence>
<dbReference type="PROSITE" id="PS00138">
    <property type="entry name" value="SUBTILASE_SER"/>
    <property type="match status" value="1"/>
</dbReference>
<dbReference type="InterPro" id="IPR023827">
    <property type="entry name" value="Peptidase_S8_Asp-AS"/>
</dbReference>
<dbReference type="RefSeq" id="WP_276304599.1">
    <property type="nucleotide sequence ID" value="NZ_CP119992.1"/>
</dbReference>
<dbReference type="Pfam" id="PF00082">
    <property type="entry name" value="Peptidase_S8"/>
    <property type="match status" value="1"/>
</dbReference>
<dbReference type="InterPro" id="IPR000209">
    <property type="entry name" value="Peptidase_S8/S53_dom"/>
</dbReference>
<dbReference type="PANTHER" id="PTHR43806:SF11">
    <property type="entry name" value="CEREVISIN-RELATED"/>
    <property type="match status" value="1"/>
</dbReference>
<proteinExistence type="inferred from homology"/>
<comment type="caution">
    <text evidence="8">The sequence shown here is derived from an EMBL/GenBank/DDBJ whole genome shotgun (WGS) entry which is preliminary data.</text>
</comment>
<protein>
    <submittedName>
        <fullName evidence="8">S8 family serine peptidase</fullName>
    </submittedName>
</protein>
<feature type="active site" description="Charge relay system" evidence="5">
    <location>
        <position position="105"/>
    </location>
</feature>